<feature type="transmembrane region" description="Helical" evidence="5">
    <location>
        <begin position="104"/>
        <end position="128"/>
    </location>
</feature>
<evidence type="ECO:0000256" key="1">
    <source>
        <dbReference type="ARBA" id="ARBA00004141"/>
    </source>
</evidence>
<feature type="transmembrane region" description="Helical" evidence="5">
    <location>
        <begin position="60"/>
        <end position="83"/>
    </location>
</feature>
<dbReference type="Proteomes" id="UP001611383">
    <property type="component" value="Chromosome"/>
</dbReference>
<dbReference type="EMBL" id="CP043494">
    <property type="protein sequence ID" value="WNG48901.1"/>
    <property type="molecule type" value="Genomic_DNA"/>
</dbReference>
<accession>A0ABY9X0I2</accession>
<keyword evidence="7" id="KW-1185">Reference proteome</keyword>
<dbReference type="Pfam" id="PF02674">
    <property type="entry name" value="Colicin_V"/>
    <property type="match status" value="1"/>
</dbReference>
<evidence type="ECO:0000256" key="5">
    <source>
        <dbReference type="SAM" id="Phobius"/>
    </source>
</evidence>
<proteinExistence type="predicted"/>
<dbReference type="RefSeq" id="WP_395806562.1">
    <property type="nucleotide sequence ID" value="NZ_CP043494.1"/>
</dbReference>
<evidence type="ECO:0000313" key="7">
    <source>
        <dbReference type="Proteomes" id="UP001611383"/>
    </source>
</evidence>
<evidence type="ECO:0000313" key="6">
    <source>
        <dbReference type="EMBL" id="WNG48901.1"/>
    </source>
</evidence>
<keyword evidence="3 5" id="KW-1133">Transmembrane helix</keyword>
<keyword evidence="2 5" id="KW-0812">Transmembrane</keyword>
<evidence type="ECO:0000256" key="3">
    <source>
        <dbReference type="ARBA" id="ARBA00022989"/>
    </source>
</evidence>
<keyword evidence="4 5" id="KW-0472">Membrane</keyword>
<name>A0ABY9X0I2_9BACT</name>
<sequence>MTIDLIILGLVLLFAVVGAISGGAKQIANLVALAVAWFVSRKLGTYVGPKMADALGGVPLLIGTVAGSLLVFIVVLVAVRYALTALLQRLLWSKDPDRRTLDGFIGFVLGGAKVVAITYVVLSALVFAEQYIVVAGKRMGLSPKDSVSFGLARRYNLFEMTQFSAVKDMVTVGQVATNPERSRRLADNPAFKSLKQDPRFQKALADKQLREAMERGDTQAVLRNNLVLQLLQDPQFVARLGAAARASERERE</sequence>
<gene>
    <name evidence="6" type="ORF">F0U60_35885</name>
</gene>
<comment type="subcellular location">
    <subcellularLocation>
        <location evidence="1">Membrane</location>
        <topology evidence="1">Multi-pass membrane protein</topology>
    </subcellularLocation>
</comment>
<evidence type="ECO:0000256" key="2">
    <source>
        <dbReference type="ARBA" id="ARBA00022692"/>
    </source>
</evidence>
<organism evidence="6 7">
    <name type="scientific">Archangium minus</name>
    <dbReference type="NCBI Taxonomy" id="83450"/>
    <lineage>
        <taxon>Bacteria</taxon>
        <taxon>Pseudomonadati</taxon>
        <taxon>Myxococcota</taxon>
        <taxon>Myxococcia</taxon>
        <taxon>Myxococcales</taxon>
        <taxon>Cystobacterineae</taxon>
        <taxon>Archangiaceae</taxon>
        <taxon>Archangium</taxon>
    </lineage>
</organism>
<evidence type="ECO:0000256" key="4">
    <source>
        <dbReference type="ARBA" id="ARBA00023136"/>
    </source>
</evidence>
<reference evidence="6 7" key="1">
    <citation type="submission" date="2019-08" db="EMBL/GenBank/DDBJ databases">
        <title>Archangium and Cystobacter genomes.</title>
        <authorList>
            <person name="Chen I.-C.K."/>
            <person name="Wielgoss S."/>
        </authorList>
    </citation>
    <scope>NUCLEOTIDE SEQUENCE [LARGE SCALE GENOMIC DNA]</scope>
    <source>
        <strain evidence="6 7">Cbm 6</strain>
    </source>
</reference>
<dbReference type="InterPro" id="IPR003825">
    <property type="entry name" value="Colicin-V_CvpA"/>
</dbReference>
<protein>
    <submittedName>
        <fullName evidence="6">CvpA family protein</fullName>
    </submittedName>
</protein>